<dbReference type="Pfam" id="PF07492">
    <property type="entry name" value="Trehalase_Ca-bi"/>
    <property type="match status" value="1"/>
</dbReference>
<dbReference type="PROSITE" id="PS00928">
    <property type="entry name" value="TREHALASE_2"/>
    <property type="match status" value="1"/>
</dbReference>
<dbReference type="InterPro" id="IPR001661">
    <property type="entry name" value="Glyco_hydro_37"/>
</dbReference>
<dbReference type="GO" id="GO:0005509">
    <property type="term" value="F:calcium ion binding"/>
    <property type="evidence" value="ECO:0007669"/>
    <property type="project" value="InterPro"/>
</dbReference>
<evidence type="ECO:0000313" key="9">
    <source>
        <dbReference type="Proteomes" id="UP000185944"/>
    </source>
</evidence>
<dbReference type="EC" id="3.2.1.28" evidence="5"/>
<dbReference type="InterPro" id="IPR012341">
    <property type="entry name" value="6hp_glycosidase-like_sf"/>
</dbReference>
<dbReference type="GeneID" id="93648193"/>
<dbReference type="GO" id="GO:0005737">
    <property type="term" value="C:cytoplasm"/>
    <property type="evidence" value="ECO:0007669"/>
    <property type="project" value="InterPro"/>
</dbReference>
<evidence type="ECO:0000256" key="2">
    <source>
        <dbReference type="ARBA" id="ARBA00005615"/>
    </source>
</evidence>
<comment type="similarity">
    <text evidence="2 5">Belongs to the glycosyl hydrolase 37 family.</text>
</comment>
<dbReference type="GO" id="GO:0005993">
    <property type="term" value="P:trehalose catabolic process"/>
    <property type="evidence" value="ECO:0007669"/>
    <property type="project" value="InterPro"/>
</dbReference>
<dbReference type="STRING" id="1805483.A0A177EHB5"/>
<dbReference type="Gene3D" id="1.50.10.10">
    <property type="match status" value="1"/>
</dbReference>
<dbReference type="RefSeq" id="XP_067545061.1">
    <property type="nucleotide sequence ID" value="XM_067689261.1"/>
</dbReference>
<keyword evidence="3 5" id="KW-0378">Hydrolase</keyword>
<accession>A0A177EHB5</accession>
<dbReference type="Pfam" id="PF01204">
    <property type="entry name" value="Trehalase"/>
    <property type="match status" value="1"/>
</dbReference>
<dbReference type="EMBL" id="LTDL01000019">
    <property type="protein sequence ID" value="OAG31365.1"/>
    <property type="molecule type" value="Genomic_DNA"/>
</dbReference>
<dbReference type="OrthoDB" id="3542292at2759"/>
<evidence type="ECO:0000313" key="8">
    <source>
        <dbReference type="EMBL" id="OAG31365.1"/>
    </source>
</evidence>
<feature type="region of interest" description="Disordered" evidence="6">
    <location>
        <begin position="1"/>
        <end position="27"/>
    </location>
</feature>
<keyword evidence="9" id="KW-1185">Reference proteome</keyword>
<evidence type="ECO:0000259" key="7">
    <source>
        <dbReference type="Pfam" id="PF07492"/>
    </source>
</evidence>
<organism evidence="8 9">
    <name type="scientific">Nematocida displodere</name>
    <dbReference type="NCBI Taxonomy" id="1805483"/>
    <lineage>
        <taxon>Eukaryota</taxon>
        <taxon>Fungi</taxon>
        <taxon>Fungi incertae sedis</taxon>
        <taxon>Microsporidia</taxon>
        <taxon>Nematocida</taxon>
    </lineage>
</organism>
<reference evidence="8 9" key="1">
    <citation type="submission" date="2016-02" db="EMBL/GenBank/DDBJ databases">
        <title>Discovery of a natural microsporidian pathogen with a broad tissue tropism in Caenorhabditis elegans.</title>
        <authorList>
            <person name="Luallen R.J."/>
            <person name="Reinke A.W."/>
            <person name="Tong L."/>
            <person name="Botts M.R."/>
            <person name="Felix M.-A."/>
            <person name="Troemel E.R."/>
        </authorList>
    </citation>
    <scope>NUCLEOTIDE SEQUENCE [LARGE SCALE GENOMIC DNA]</scope>
    <source>
        <strain evidence="8 9">JUm2807</strain>
    </source>
</reference>
<evidence type="ECO:0000256" key="5">
    <source>
        <dbReference type="RuleBase" id="RU361180"/>
    </source>
</evidence>
<feature type="domain" description="Neutral trehalase Ca2+ binding" evidence="7">
    <location>
        <begin position="47"/>
        <end position="70"/>
    </location>
</feature>
<dbReference type="Proteomes" id="UP000185944">
    <property type="component" value="Unassembled WGS sequence"/>
</dbReference>
<sequence>MQEMQPGKGRRKTVIHEKEDKAGKTRRNTALTKAAPREFLCNIQHTIQSLLDQEDTTKNMTITVDDSGPKRYLLEASDGNRAWIEGNYTISTLLQELAMADINLRTIIIPEDRINEDPMSRLTRLIKTCFWKNLKRVLNKDGLKLALIDTKIKRVEYYLYVPFQDRAACTYYKGLEAVLGSEGFRVKVIKVSMDRNSLGGVYFGDTLESREVLCDTSPGLLTLSMRHFKMEEKDPQLSVRSERLGSWHNPIIQRSSAVIEGEGPCPFYVPGGRFNEMYGWDSYFIAKGLIHSGELAEAMCIAENLRYQIVSYGKILNANRSYYLFRGNPPLFSTLVDEIVEQLTSKERETHQTWIEECVDAMVKEYQYFQRGYSAELGLTKHLPGGKGVPMETEEGHFFSAVRRYVEGAEAWTEAELQQYVEKYNRGEVASLEFEQYLQHDRAVRESGHDTSKRVDGIAGSLYTVDLNSLLYKMERDILRYREVESIRTTSEKRQAAINTVLWDGTCFYDYNEDTQGLSSYRGATSLYPLFSRAADAEKVEVLLKTIQDLVGAGGIFTGSQKSCVLQKGDMQRQWDHPYGWAPHQILAWIGLSNYGEIKYARTLALKWCTMIGRIFAQYNGTVTEKYNLEKETHKVAVEYGNIGTDIQYVPREGFGWTNSSWLVAQALLKEEGRRELYARISLGKQVYSAQ</sequence>
<dbReference type="InterPro" id="IPR018232">
    <property type="entry name" value="Glyco_hydro_37_CS"/>
</dbReference>
<keyword evidence="4 5" id="KW-0326">Glycosidase</keyword>
<dbReference type="PRINTS" id="PR00744">
    <property type="entry name" value="GLHYDRLASE37"/>
</dbReference>
<evidence type="ECO:0000256" key="6">
    <source>
        <dbReference type="SAM" id="MobiDB-lite"/>
    </source>
</evidence>
<dbReference type="SUPFAM" id="SSF48208">
    <property type="entry name" value="Six-hairpin glycosidases"/>
    <property type="match status" value="1"/>
</dbReference>
<comment type="caution">
    <text evidence="8">The sequence shown here is derived from an EMBL/GenBank/DDBJ whole genome shotgun (WGS) entry which is preliminary data.</text>
</comment>
<gene>
    <name evidence="8" type="ORF">NEDG_01843</name>
</gene>
<dbReference type="VEuPathDB" id="MicrosporidiaDB:NEDG_01843"/>
<feature type="compositionally biased region" description="Basic and acidic residues" evidence="6">
    <location>
        <begin position="14"/>
        <end position="23"/>
    </location>
</feature>
<name>A0A177EHB5_9MICR</name>
<dbReference type="InterPro" id="IPR011120">
    <property type="entry name" value="Trehalase_Ca-bd"/>
</dbReference>
<dbReference type="PANTHER" id="PTHR23403:SF6">
    <property type="entry name" value="CYTOSOLIC NEUTRAL TREHALASE-RELATED"/>
    <property type="match status" value="1"/>
</dbReference>
<evidence type="ECO:0000256" key="3">
    <source>
        <dbReference type="ARBA" id="ARBA00022801"/>
    </source>
</evidence>
<proteinExistence type="inferred from homology"/>
<evidence type="ECO:0000256" key="1">
    <source>
        <dbReference type="ARBA" id="ARBA00001576"/>
    </source>
</evidence>
<dbReference type="PANTHER" id="PTHR23403">
    <property type="entry name" value="TREHALASE"/>
    <property type="match status" value="1"/>
</dbReference>
<evidence type="ECO:0000256" key="4">
    <source>
        <dbReference type="ARBA" id="ARBA00023295"/>
    </source>
</evidence>
<comment type="catalytic activity">
    <reaction evidence="1 5">
        <text>alpha,alpha-trehalose + H2O = alpha-D-glucose + beta-D-glucose</text>
        <dbReference type="Rhea" id="RHEA:32675"/>
        <dbReference type="ChEBI" id="CHEBI:15377"/>
        <dbReference type="ChEBI" id="CHEBI:15903"/>
        <dbReference type="ChEBI" id="CHEBI:16551"/>
        <dbReference type="ChEBI" id="CHEBI:17925"/>
        <dbReference type="EC" id="3.2.1.28"/>
    </reaction>
</comment>
<dbReference type="GO" id="GO:0004555">
    <property type="term" value="F:alpha,alpha-trehalase activity"/>
    <property type="evidence" value="ECO:0007669"/>
    <property type="project" value="UniProtKB-EC"/>
</dbReference>
<dbReference type="InterPro" id="IPR008928">
    <property type="entry name" value="6-hairpin_glycosidase_sf"/>
</dbReference>
<dbReference type="AlphaFoldDB" id="A0A177EHB5"/>
<dbReference type="PROSITE" id="PS00927">
    <property type="entry name" value="TREHALASE_1"/>
    <property type="match status" value="1"/>
</dbReference>
<protein>
    <recommendedName>
        <fullName evidence="5">Trehalase</fullName>
        <ecNumber evidence="5">3.2.1.28</ecNumber>
    </recommendedName>
    <alternativeName>
        <fullName evidence="5">Alpha-trehalose glucohydrolase</fullName>
    </alternativeName>
</protein>